<name>A0ABP0RP35_9DINO</name>
<proteinExistence type="predicted"/>
<gene>
    <name evidence="1" type="ORF">SCF082_LOCUS47863</name>
</gene>
<dbReference type="EMBL" id="CAXAMM010042014">
    <property type="protein sequence ID" value="CAK9102391.1"/>
    <property type="molecule type" value="Genomic_DNA"/>
</dbReference>
<reference evidence="1 2" key="1">
    <citation type="submission" date="2024-02" db="EMBL/GenBank/DDBJ databases">
        <authorList>
            <person name="Chen Y."/>
            <person name="Shah S."/>
            <person name="Dougan E. K."/>
            <person name="Thang M."/>
            <person name="Chan C."/>
        </authorList>
    </citation>
    <scope>NUCLEOTIDE SEQUENCE [LARGE SCALE GENOMIC DNA]</scope>
</reference>
<organism evidence="1 2">
    <name type="scientific">Durusdinium trenchii</name>
    <dbReference type="NCBI Taxonomy" id="1381693"/>
    <lineage>
        <taxon>Eukaryota</taxon>
        <taxon>Sar</taxon>
        <taxon>Alveolata</taxon>
        <taxon>Dinophyceae</taxon>
        <taxon>Suessiales</taxon>
        <taxon>Symbiodiniaceae</taxon>
        <taxon>Durusdinium</taxon>
    </lineage>
</organism>
<keyword evidence="2" id="KW-1185">Reference proteome</keyword>
<evidence type="ECO:0000313" key="1">
    <source>
        <dbReference type="EMBL" id="CAK9102391.1"/>
    </source>
</evidence>
<dbReference type="Proteomes" id="UP001642464">
    <property type="component" value="Unassembled WGS sequence"/>
</dbReference>
<accession>A0ABP0RP35</accession>
<sequence>MTTFDPLHLSGRIKGIVKSMANNKRPLQQARALYKEEVQALEDVVLDCSHHPCIRIIAGYLLFCFVACCRFSDPMYALDWQVSESGNIVLIEARTRVHKTAHVHSRQSVFLPLVGLGRIFREQSWAKNWMDLREEHLRNASPFILPAFSEQTSEWVNRAMIASEGALWLRDIVATYRITGSSLTTHGLKATLLTWVTIRALGHHVDPGSRAPLTYSRDNAVGLQVPLAMMLRTMADGTFDPDLPRAAQVDRQVNQLLMEVGATDDGFVVGLRPPTAVDEVMSDGTDVDNALDIEDGADQAELDVVCIDAEKAAGLVTQHRSSGVLHFVASHDKLTCGRKISKAYAIVEEDLVVKWPLCRQCRRSGGEELVAQVCPD</sequence>
<comment type="caution">
    <text evidence="1">The sequence shown here is derived from an EMBL/GenBank/DDBJ whole genome shotgun (WGS) entry which is preliminary data.</text>
</comment>
<evidence type="ECO:0000313" key="2">
    <source>
        <dbReference type="Proteomes" id="UP001642464"/>
    </source>
</evidence>
<protein>
    <submittedName>
        <fullName evidence="1">Uncharacterized protein</fullName>
    </submittedName>
</protein>